<dbReference type="Pfam" id="PF13091">
    <property type="entry name" value="PLDc_2"/>
    <property type="match status" value="2"/>
</dbReference>
<proteinExistence type="inferred from homology"/>
<evidence type="ECO:0000313" key="9">
    <source>
        <dbReference type="Proteomes" id="UP000036356"/>
    </source>
</evidence>
<evidence type="ECO:0000256" key="5">
    <source>
        <dbReference type="ARBA" id="ARBA00022963"/>
    </source>
</evidence>
<comment type="catalytic activity">
    <reaction evidence="1">
        <text>a 1,2-diacyl-sn-glycero-3-phosphocholine + H2O = a 1,2-diacyl-sn-glycero-3-phosphate + choline + H(+)</text>
        <dbReference type="Rhea" id="RHEA:14445"/>
        <dbReference type="ChEBI" id="CHEBI:15354"/>
        <dbReference type="ChEBI" id="CHEBI:15377"/>
        <dbReference type="ChEBI" id="CHEBI:15378"/>
        <dbReference type="ChEBI" id="CHEBI:57643"/>
        <dbReference type="ChEBI" id="CHEBI:58608"/>
        <dbReference type="EC" id="3.1.4.4"/>
    </reaction>
</comment>
<dbReference type="PANTHER" id="PTHR43856:SF1">
    <property type="entry name" value="MITOCHONDRIAL CARDIOLIPIN HYDROLASE"/>
    <property type="match status" value="1"/>
</dbReference>
<keyword evidence="4" id="KW-0378">Hydrolase</keyword>
<feature type="domain" description="Phospholipase D-like" evidence="7">
    <location>
        <begin position="212"/>
        <end position="335"/>
    </location>
</feature>
<accession>A0A0J1ITA4</accession>
<evidence type="ECO:0000256" key="6">
    <source>
        <dbReference type="ARBA" id="ARBA00023098"/>
    </source>
</evidence>
<evidence type="ECO:0000256" key="1">
    <source>
        <dbReference type="ARBA" id="ARBA00000798"/>
    </source>
</evidence>
<evidence type="ECO:0000256" key="4">
    <source>
        <dbReference type="ARBA" id="ARBA00022801"/>
    </source>
</evidence>
<reference evidence="8 9" key="1">
    <citation type="submission" date="2015-06" db="EMBL/GenBank/DDBJ databases">
        <title>Draft genome of the moderately acidophilic sulfate reducer Candidatus Desulfosporosinus acididurans strain M1.</title>
        <authorList>
            <person name="Poehlein A."/>
            <person name="Petzsch P."/>
            <person name="Johnson B.D."/>
            <person name="Schloemann M."/>
            <person name="Daniel R."/>
            <person name="Muehling M."/>
        </authorList>
    </citation>
    <scope>NUCLEOTIDE SEQUENCE [LARGE SCALE GENOMIC DNA]</scope>
    <source>
        <strain evidence="8 9">M1</strain>
    </source>
</reference>
<dbReference type="GO" id="GO:0016891">
    <property type="term" value="F:RNA endonuclease activity producing 5'-phosphomonoesters, hydrolytic mechanism"/>
    <property type="evidence" value="ECO:0007669"/>
    <property type="project" value="TreeGrafter"/>
</dbReference>
<dbReference type="AlphaFoldDB" id="A0A0J1ITA4"/>
<evidence type="ECO:0000256" key="2">
    <source>
        <dbReference type="ARBA" id="ARBA00008664"/>
    </source>
</evidence>
<evidence type="ECO:0000313" key="8">
    <source>
        <dbReference type="EMBL" id="KLU67876.1"/>
    </source>
</evidence>
<comment type="similarity">
    <text evidence="2">Belongs to the phospholipase D family.</text>
</comment>
<name>A0A0J1ITA4_9FIRM</name>
<dbReference type="InterPro" id="IPR025202">
    <property type="entry name" value="PLD-like_dom"/>
</dbReference>
<dbReference type="PATRIC" id="fig|476652.3.peg.281"/>
<keyword evidence="5" id="KW-0442">Lipid degradation</keyword>
<evidence type="ECO:0000259" key="7">
    <source>
        <dbReference type="Pfam" id="PF13091"/>
    </source>
</evidence>
<organism evidence="8 9">
    <name type="scientific">Desulfosporosinus acididurans</name>
    <dbReference type="NCBI Taxonomy" id="476652"/>
    <lineage>
        <taxon>Bacteria</taxon>
        <taxon>Bacillati</taxon>
        <taxon>Bacillota</taxon>
        <taxon>Clostridia</taxon>
        <taxon>Eubacteriales</taxon>
        <taxon>Desulfitobacteriaceae</taxon>
        <taxon>Desulfosporosinus</taxon>
    </lineage>
</organism>
<dbReference type="GO" id="GO:0004630">
    <property type="term" value="F:phospholipase D activity"/>
    <property type="evidence" value="ECO:0007669"/>
    <property type="project" value="UniProtKB-EC"/>
</dbReference>
<feature type="domain" description="Phospholipase D-like" evidence="7">
    <location>
        <begin position="58"/>
        <end position="179"/>
    </location>
</feature>
<dbReference type="PANTHER" id="PTHR43856">
    <property type="entry name" value="CARDIOLIPIN HYDROLASE"/>
    <property type="match status" value="1"/>
</dbReference>
<dbReference type="GO" id="GO:0016042">
    <property type="term" value="P:lipid catabolic process"/>
    <property type="evidence" value="ECO:0007669"/>
    <property type="project" value="UniProtKB-KW"/>
</dbReference>
<dbReference type="Proteomes" id="UP000036356">
    <property type="component" value="Unassembled WGS sequence"/>
</dbReference>
<sequence length="340" mass="38073">MPKRHIPLVTIVILLFCLLFLSGCTMKVPKIFAKKAPISNLSAEALLIDQEAIYQRTISLIQSAQSSIYVEQAEFDDPQLINLLLSKSRSGIEVHILLDQWQKQNWATLDQLKNQNVSIQYYPAQKGQNDHTKWLIVDQNKALVYGPSWTSKSFKAHDLAVELSGSSAWKIAALFSKDWEFTTTFPLDVPKPTTLNNDNITLAVNANVKEQLLEYISSSAKSIWIENTEITEPDIVQALFDAAGKGRNIRIILDSSAASKTPVTLEKLKAAGISIRYFPKQSPLGLHLAIFDQNSFLASGSDWTRYNFVADHEFSITVPSPAATSKLDQMFQEDWKKSSP</sequence>
<dbReference type="STRING" id="476652.DEAC_c02830"/>
<evidence type="ECO:0000256" key="3">
    <source>
        <dbReference type="ARBA" id="ARBA00012027"/>
    </source>
</evidence>
<dbReference type="PROSITE" id="PS51257">
    <property type="entry name" value="PROKAR_LIPOPROTEIN"/>
    <property type="match status" value="1"/>
</dbReference>
<protein>
    <recommendedName>
        <fullName evidence="3">phospholipase D</fullName>
        <ecNumber evidence="3">3.1.4.4</ecNumber>
    </recommendedName>
</protein>
<keyword evidence="6" id="KW-0443">Lipid metabolism</keyword>
<dbReference type="InterPro" id="IPR051406">
    <property type="entry name" value="PLD_domain"/>
</dbReference>
<comment type="caution">
    <text evidence="8">The sequence shown here is derived from an EMBL/GenBank/DDBJ whole genome shotgun (WGS) entry which is preliminary data.</text>
</comment>
<gene>
    <name evidence="8" type="primary">cls</name>
    <name evidence="8" type="ORF">DEAC_c02830</name>
</gene>
<dbReference type="SUPFAM" id="SSF56024">
    <property type="entry name" value="Phospholipase D/nuclease"/>
    <property type="match status" value="2"/>
</dbReference>
<dbReference type="Gene3D" id="3.30.870.10">
    <property type="entry name" value="Endonuclease Chain A"/>
    <property type="match status" value="2"/>
</dbReference>
<keyword evidence="9" id="KW-1185">Reference proteome</keyword>
<dbReference type="EC" id="3.1.4.4" evidence="3"/>
<dbReference type="EMBL" id="LDZY01000001">
    <property type="protein sequence ID" value="KLU67876.1"/>
    <property type="molecule type" value="Genomic_DNA"/>
</dbReference>